<dbReference type="GO" id="GO:0016491">
    <property type="term" value="F:oxidoreductase activity"/>
    <property type="evidence" value="ECO:0007669"/>
    <property type="project" value="InterPro"/>
</dbReference>
<keyword evidence="2" id="KW-0186">Copper</keyword>
<evidence type="ECO:0000313" key="5">
    <source>
        <dbReference type="EMBL" id="OBT99123.1"/>
    </source>
</evidence>
<dbReference type="PANTHER" id="PTHR11474">
    <property type="entry name" value="TYROSINASE FAMILY MEMBER"/>
    <property type="match status" value="1"/>
</dbReference>
<feature type="signal peptide" evidence="3">
    <location>
        <begin position="1"/>
        <end position="22"/>
    </location>
</feature>
<reference evidence="6" key="2">
    <citation type="journal article" date="2018" name="Nat. Commun.">
        <title>Extreme sensitivity to ultraviolet light in the fungal pathogen causing white-nose syndrome of bats.</title>
        <authorList>
            <person name="Palmer J.M."/>
            <person name="Drees K.P."/>
            <person name="Foster J.T."/>
            <person name="Lindner D.L."/>
        </authorList>
    </citation>
    <scope>NUCLEOTIDE SEQUENCE [LARGE SCALE GENOMIC DNA]</scope>
    <source>
        <strain evidence="6">UAMH 10579</strain>
    </source>
</reference>
<dbReference type="AlphaFoldDB" id="A0A1B8GTG5"/>
<name>A0A1B8GTG5_9PEZI</name>
<accession>A0A1B8GTG5</accession>
<gene>
    <name evidence="5" type="ORF">VE01_02290</name>
</gene>
<dbReference type="Gene3D" id="1.10.1280.10">
    <property type="entry name" value="Di-copper center containing domain from catechol oxidase"/>
    <property type="match status" value="1"/>
</dbReference>
<dbReference type="PRINTS" id="PR00092">
    <property type="entry name" value="TYROSINASE"/>
</dbReference>
<keyword evidence="3" id="KW-0732">Signal</keyword>
<feature type="domain" description="Tyrosinase copper-binding" evidence="4">
    <location>
        <begin position="263"/>
        <end position="274"/>
    </location>
</feature>
<organism evidence="5 6">
    <name type="scientific">Pseudogymnoascus verrucosus</name>
    <dbReference type="NCBI Taxonomy" id="342668"/>
    <lineage>
        <taxon>Eukaryota</taxon>
        <taxon>Fungi</taxon>
        <taxon>Dikarya</taxon>
        <taxon>Ascomycota</taxon>
        <taxon>Pezizomycotina</taxon>
        <taxon>Leotiomycetes</taxon>
        <taxon>Thelebolales</taxon>
        <taxon>Thelebolaceae</taxon>
        <taxon>Pseudogymnoascus</taxon>
    </lineage>
</organism>
<dbReference type="Proteomes" id="UP000091956">
    <property type="component" value="Unassembled WGS sequence"/>
</dbReference>
<keyword evidence="6" id="KW-1185">Reference proteome</keyword>
<evidence type="ECO:0000313" key="6">
    <source>
        <dbReference type="Proteomes" id="UP000091956"/>
    </source>
</evidence>
<dbReference type="PANTHER" id="PTHR11474:SF126">
    <property type="entry name" value="TYROSINASE-LIKE PROTEIN TYR-1-RELATED"/>
    <property type="match status" value="1"/>
</dbReference>
<dbReference type="Pfam" id="PF00264">
    <property type="entry name" value="Tyrosinase"/>
    <property type="match status" value="1"/>
</dbReference>
<feature type="chain" id="PRO_5008608984" description="Tyrosinase copper-binding domain-containing protein" evidence="3">
    <location>
        <begin position="23"/>
        <end position="350"/>
    </location>
</feature>
<dbReference type="STRING" id="342668.A0A1B8GTG5"/>
<reference evidence="5 6" key="1">
    <citation type="submission" date="2016-03" db="EMBL/GenBank/DDBJ databases">
        <title>Comparative genomics of Pseudogymnoascus destructans, the fungus causing white-nose syndrome of bats.</title>
        <authorList>
            <person name="Palmer J.M."/>
            <person name="Drees K.P."/>
            <person name="Foster J.T."/>
            <person name="Lindner D.L."/>
        </authorList>
    </citation>
    <scope>NUCLEOTIDE SEQUENCE [LARGE SCALE GENOMIC DNA]</scope>
    <source>
        <strain evidence="5 6">UAMH 10579</strain>
    </source>
</reference>
<dbReference type="InterPro" id="IPR002227">
    <property type="entry name" value="Tyrosinase_Cu-bd"/>
</dbReference>
<evidence type="ECO:0000256" key="2">
    <source>
        <dbReference type="ARBA" id="ARBA00023008"/>
    </source>
</evidence>
<evidence type="ECO:0000256" key="3">
    <source>
        <dbReference type="SAM" id="SignalP"/>
    </source>
</evidence>
<sequence>MHSFSKFVSALAFGLLLSQVAATCTRPLQRKEWRTLRASEKQAYIKAVRCMQTKPGLLGDLYPGVRSRFDDFLGLHINQTDFIHFVGFFQPWHRFFVATYEASLRSECGYTGAQPYWDWSLDSWSEAAFLASPVFDPATGFGGNGPYINSTDDASVRLHIPGKTGGGCVLNGPFLDMSVNMGPGLNNDYNPHCLTRDFSPWLATQKLQFINSFTPFLQTTFSKFDVAVQGSIDVAGLTYHGGGHLSVGGDLGTMGDVYASPGDPLFFLHHANMDRLWNLWQRVDFSRRSKDIAGPTVQFTAPFDFFEPATSTNVTLDYAMDFKHLASSSSSVKISEVMDIQAGRLCYTYV</sequence>
<protein>
    <recommendedName>
        <fullName evidence="4">Tyrosinase copper-binding domain-containing protein</fullName>
    </recommendedName>
</protein>
<evidence type="ECO:0000256" key="1">
    <source>
        <dbReference type="ARBA" id="ARBA00022723"/>
    </source>
</evidence>
<dbReference type="InterPro" id="IPR008922">
    <property type="entry name" value="Di-copper_centre_dom_sf"/>
</dbReference>
<dbReference type="InterPro" id="IPR050316">
    <property type="entry name" value="Tyrosinase/Hemocyanin"/>
</dbReference>
<proteinExistence type="predicted"/>
<dbReference type="EMBL" id="KV460214">
    <property type="protein sequence ID" value="OBT99123.1"/>
    <property type="molecule type" value="Genomic_DNA"/>
</dbReference>
<dbReference type="OrthoDB" id="6132182at2759"/>
<dbReference type="GO" id="GO:0046872">
    <property type="term" value="F:metal ion binding"/>
    <property type="evidence" value="ECO:0007669"/>
    <property type="project" value="UniProtKB-KW"/>
</dbReference>
<dbReference type="RefSeq" id="XP_018132856.1">
    <property type="nucleotide sequence ID" value="XM_018271800.2"/>
</dbReference>
<keyword evidence="1" id="KW-0479">Metal-binding</keyword>
<evidence type="ECO:0000259" key="4">
    <source>
        <dbReference type="PROSITE" id="PS00498"/>
    </source>
</evidence>
<dbReference type="PROSITE" id="PS00498">
    <property type="entry name" value="TYROSINASE_2"/>
    <property type="match status" value="1"/>
</dbReference>
<dbReference type="SUPFAM" id="SSF48056">
    <property type="entry name" value="Di-copper centre-containing domain"/>
    <property type="match status" value="1"/>
</dbReference>
<dbReference type="GeneID" id="28835676"/>